<keyword evidence="6 8" id="KW-1133">Transmembrane helix</keyword>
<dbReference type="RefSeq" id="WP_295370170.1">
    <property type="nucleotide sequence ID" value="NZ_DYUC01000050.1"/>
</dbReference>
<dbReference type="Gene3D" id="1.10.1760.20">
    <property type="match status" value="1"/>
</dbReference>
<dbReference type="AlphaFoldDB" id="A0A921SSQ6"/>
<sequence>MSVMSSSLPKSSASRLDVRTVVCTGMLCAVAYVVMYLSKTIFAPLTVVGFLTFDMKDVIIAIGGFLYGPLNALCISVVTSLIEMVTVSETGPIGLLMNVLSTIAFVCPAAFIYKRRQTLSAAVIGLVVGGVLMTGIMLLWNYLITPLYMDVPRDVVVAMLPTAFLPFNLVKALMNGALTMLLYKPVVTALRKARLVPQHESSAQAQKHRTIGVTIVAVILLATAVLLGLVLADII</sequence>
<evidence type="ECO:0000313" key="10">
    <source>
        <dbReference type="Proteomes" id="UP000760668"/>
    </source>
</evidence>
<dbReference type="EMBL" id="DYUC01000050">
    <property type="protein sequence ID" value="HJG86454.1"/>
    <property type="molecule type" value="Genomic_DNA"/>
</dbReference>
<dbReference type="GO" id="GO:0032217">
    <property type="term" value="F:riboflavin transmembrane transporter activity"/>
    <property type="evidence" value="ECO:0007669"/>
    <property type="project" value="InterPro"/>
</dbReference>
<gene>
    <name evidence="9" type="ORF">K8V01_05460</name>
</gene>
<evidence type="ECO:0000313" key="9">
    <source>
        <dbReference type="EMBL" id="HJG86454.1"/>
    </source>
</evidence>
<dbReference type="Pfam" id="PF12822">
    <property type="entry name" value="ECF_trnsprt"/>
    <property type="match status" value="1"/>
</dbReference>
<keyword evidence="7 8" id="KW-0472">Membrane</keyword>
<keyword evidence="3" id="KW-0813">Transport</keyword>
<dbReference type="PANTHER" id="PTHR38438">
    <property type="entry name" value="RIBOFLAVIN TRANSPORTER RIBU"/>
    <property type="match status" value="1"/>
</dbReference>
<comment type="subcellular location">
    <subcellularLocation>
        <location evidence="1">Cell membrane</location>
        <topology evidence="1">Multi-pass membrane protein</topology>
    </subcellularLocation>
</comment>
<dbReference type="InterPro" id="IPR025720">
    <property type="entry name" value="RibU"/>
</dbReference>
<evidence type="ECO:0000256" key="7">
    <source>
        <dbReference type="ARBA" id="ARBA00023136"/>
    </source>
</evidence>
<reference evidence="9" key="2">
    <citation type="submission" date="2021-09" db="EMBL/GenBank/DDBJ databases">
        <authorList>
            <person name="Gilroy R."/>
        </authorList>
    </citation>
    <scope>NUCLEOTIDE SEQUENCE</scope>
    <source>
        <strain evidence="9">CHK179-5677</strain>
    </source>
</reference>
<feature type="transmembrane region" description="Helical" evidence="8">
    <location>
        <begin position="21"/>
        <end position="38"/>
    </location>
</feature>
<dbReference type="GO" id="GO:0005886">
    <property type="term" value="C:plasma membrane"/>
    <property type="evidence" value="ECO:0007669"/>
    <property type="project" value="UniProtKB-SubCell"/>
</dbReference>
<feature type="transmembrane region" description="Helical" evidence="8">
    <location>
        <begin position="93"/>
        <end position="113"/>
    </location>
</feature>
<evidence type="ECO:0000256" key="8">
    <source>
        <dbReference type="SAM" id="Phobius"/>
    </source>
</evidence>
<organism evidence="9 10">
    <name type="scientific">Pseudoflavonifractor capillosus</name>
    <dbReference type="NCBI Taxonomy" id="106588"/>
    <lineage>
        <taxon>Bacteria</taxon>
        <taxon>Bacillati</taxon>
        <taxon>Bacillota</taxon>
        <taxon>Clostridia</taxon>
        <taxon>Eubacteriales</taxon>
        <taxon>Oscillospiraceae</taxon>
        <taxon>Pseudoflavonifractor</taxon>
    </lineage>
</organism>
<dbReference type="Proteomes" id="UP000760668">
    <property type="component" value="Unassembled WGS sequence"/>
</dbReference>
<feature type="transmembrane region" description="Helical" evidence="8">
    <location>
        <begin position="58"/>
        <end position="81"/>
    </location>
</feature>
<keyword evidence="5 8" id="KW-0812">Transmembrane</keyword>
<evidence type="ECO:0000256" key="6">
    <source>
        <dbReference type="ARBA" id="ARBA00022989"/>
    </source>
</evidence>
<evidence type="ECO:0000256" key="2">
    <source>
        <dbReference type="ARBA" id="ARBA00005540"/>
    </source>
</evidence>
<comment type="similarity">
    <text evidence="2">Belongs to the prokaryotic riboflavin transporter (P-RFT) (TC 2.A.87) family.</text>
</comment>
<dbReference type="InterPro" id="IPR024529">
    <property type="entry name" value="ECF_trnsprt_substrate-spec"/>
</dbReference>
<evidence type="ECO:0000256" key="3">
    <source>
        <dbReference type="ARBA" id="ARBA00022448"/>
    </source>
</evidence>
<evidence type="ECO:0000256" key="4">
    <source>
        <dbReference type="ARBA" id="ARBA00022475"/>
    </source>
</evidence>
<evidence type="ECO:0000256" key="1">
    <source>
        <dbReference type="ARBA" id="ARBA00004651"/>
    </source>
</evidence>
<feature type="transmembrane region" description="Helical" evidence="8">
    <location>
        <begin position="155"/>
        <end position="174"/>
    </location>
</feature>
<protein>
    <submittedName>
        <fullName evidence="9">ECF transporter S component</fullName>
    </submittedName>
</protein>
<feature type="transmembrane region" description="Helical" evidence="8">
    <location>
        <begin position="119"/>
        <end position="143"/>
    </location>
</feature>
<evidence type="ECO:0000256" key="5">
    <source>
        <dbReference type="ARBA" id="ARBA00022692"/>
    </source>
</evidence>
<dbReference type="PANTHER" id="PTHR38438:SF1">
    <property type="entry name" value="RIBOFLAVIN TRANSPORTER RIBU"/>
    <property type="match status" value="1"/>
</dbReference>
<comment type="caution">
    <text evidence="9">The sequence shown here is derived from an EMBL/GenBank/DDBJ whole genome shotgun (WGS) entry which is preliminary data.</text>
</comment>
<keyword evidence="4" id="KW-1003">Cell membrane</keyword>
<accession>A0A921SSQ6</accession>
<reference evidence="9" key="1">
    <citation type="journal article" date="2021" name="PeerJ">
        <title>Extensive microbial diversity within the chicken gut microbiome revealed by metagenomics and culture.</title>
        <authorList>
            <person name="Gilroy R."/>
            <person name="Ravi A."/>
            <person name="Getino M."/>
            <person name="Pursley I."/>
            <person name="Horton D.L."/>
            <person name="Alikhan N.F."/>
            <person name="Baker D."/>
            <person name="Gharbi K."/>
            <person name="Hall N."/>
            <person name="Watson M."/>
            <person name="Adriaenssens E.M."/>
            <person name="Foster-Nyarko E."/>
            <person name="Jarju S."/>
            <person name="Secka A."/>
            <person name="Antonio M."/>
            <person name="Oren A."/>
            <person name="Chaudhuri R.R."/>
            <person name="La Ragione R."/>
            <person name="Hildebrand F."/>
            <person name="Pallen M.J."/>
        </authorList>
    </citation>
    <scope>NUCLEOTIDE SEQUENCE</scope>
    <source>
        <strain evidence="9">CHK179-5677</strain>
    </source>
</reference>
<name>A0A921SSQ6_9FIRM</name>
<proteinExistence type="inferred from homology"/>
<feature type="transmembrane region" description="Helical" evidence="8">
    <location>
        <begin position="211"/>
        <end position="232"/>
    </location>
</feature>